<name>A0A1F5H7Z3_9BACT</name>
<feature type="domain" description="Integrase catalytic" evidence="1">
    <location>
        <begin position="155"/>
        <end position="324"/>
    </location>
</feature>
<gene>
    <name evidence="2" type="ORF">A2W45_00460</name>
</gene>
<evidence type="ECO:0000313" key="2">
    <source>
        <dbReference type="EMBL" id="OGE00198.1"/>
    </source>
</evidence>
<dbReference type="GO" id="GO:0003676">
    <property type="term" value="F:nucleic acid binding"/>
    <property type="evidence" value="ECO:0007669"/>
    <property type="project" value="InterPro"/>
</dbReference>
<protein>
    <recommendedName>
        <fullName evidence="1">Integrase catalytic domain-containing protein</fullName>
    </recommendedName>
</protein>
<evidence type="ECO:0000313" key="3">
    <source>
        <dbReference type="Proteomes" id="UP000178393"/>
    </source>
</evidence>
<dbReference type="InterPro" id="IPR036397">
    <property type="entry name" value="RNaseH_sf"/>
</dbReference>
<dbReference type="GO" id="GO:0015074">
    <property type="term" value="P:DNA integration"/>
    <property type="evidence" value="ECO:0007669"/>
    <property type="project" value="InterPro"/>
</dbReference>
<dbReference type="PANTHER" id="PTHR47515:SF2">
    <property type="entry name" value="INTEGRASE CORE DOMAIN PROTEIN"/>
    <property type="match status" value="1"/>
</dbReference>
<dbReference type="AlphaFoldDB" id="A0A1F5H7Z3"/>
<dbReference type="Pfam" id="PF13683">
    <property type="entry name" value="rve_3"/>
    <property type="match status" value="1"/>
</dbReference>
<dbReference type="PANTHER" id="PTHR47515">
    <property type="entry name" value="LOW CALCIUM RESPONSE LOCUS PROTEIN T"/>
    <property type="match status" value="1"/>
</dbReference>
<dbReference type="InterPro" id="IPR001584">
    <property type="entry name" value="Integrase_cat-core"/>
</dbReference>
<comment type="caution">
    <text evidence="2">The sequence shown here is derived from an EMBL/GenBank/DDBJ whole genome shotgun (WGS) entry which is preliminary data.</text>
</comment>
<organism evidence="2 3">
    <name type="scientific">Candidatus Curtissbacteria bacterium RIFCSPHIGHO2_12_41_11</name>
    <dbReference type="NCBI Taxonomy" id="1797718"/>
    <lineage>
        <taxon>Bacteria</taxon>
        <taxon>Candidatus Curtissiibacteriota</taxon>
    </lineage>
</organism>
<dbReference type="Gene3D" id="3.30.420.10">
    <property type="entry name" value="Ribonuclease H-like superfamily/Ribonuclease H"/>
    <property type="match status" value="1"/>
</dbReference>
<accession>A0A1F5H7Z3</accession>
<sequence length="336" mass="38958">MKHTYSINKYSKDEVAQFRMKVITFYDSYGHKATNEAFAVGRSTIFVWKKNLKDAGGSLSALCPKSTAPHARRRMVVNPKVYDFIENLRLNNYRLGKEKIKRLLDAYCTSLGLATVSESKVGRIIKVNRLFLPKMGRVYHDPDKKPSIPGTKRVKERLPKDSQVKAAGDLLQLDTVVKFDRSIKRYIITAIDLYSRFTFAFAYMRLSSAIASDFMTKLELIAPFKIKAIKTDNGMEFLGEFDNYITKKGIKHYFSYPRTPKSNAYIERFNRTIQEEFVDAHLDLFSDMHTFNDKMMDYLVYYNTVRPHKSLNYQTPMGFMISEDPKSNMLWTHTGI</sequence>
<dbReference type="EMBL" id="MFBH01000014">
    <property type="protein sequence ID" value="OGE00198.1"/>
    <property type="molecule type" value="Genomic_DNA"/>
</dbReference>
<dbReference type="Proteomes" id="UP000178393">
    <property type="component" value="Unassembled WGS sequence"/>
</dbReference>
<dbReference type="SUPFAM" id="SSF53098">
    <property type="entry name" value="Ribonuclease H-like"/>
    <property type="match status" value="1"/>
</dbReference>
<evidence type="ECO:0000259" key="1">
    <source>
        <dbReference type="PROSITE" id="PS50994"/>
    </source>
</evidence>
<reference evidence="2 3" key="1">
    <citation type="journal article" date="2016" name="Nat. Commun.">
        <title>Thousands of microbial genomes shed light on interconnected biogeochemical processes in an aquifer system.</title>
        <authorList>
            <person name="Anantharaman K."/>
            <person name="Brown C.T."/>
            <person name="Hug L.A."/>
            <person name="Sharon I."/>
            <person name="Castelle C.J."/>
            <person name="Probst A.J."/>
            <person name="Thomas B.C."/>
            <person name="Singh A."/>
            <person name="Wilkins M.J."/>
            <person name="Karaoz U."/>
            <person name="Brodie E.L."/>
            <person name="Williams K.H."/>
            <person name="Hubbard S.S."/>
            <person name="Banfield J.F."/>
        </authorList>
    </citation>
    <scope>NUCLEOTIDE SEQUENCE [LARGE SCALE GENOMIC DNA]</scope>
</reference>
<dbReference type="InterPro" id="IPR012337">
    <property type="entry name" value="RNaseH-like_sf"/>
</dbReference>
<dbReference type="PROSITE" id="PS50994">
    <property type="entry name" value="INTEGRASE"/>
    <property type="match status" value="1"/>
</dbReference>
<proteinExistence type="predicted"/>